<keyword evidence="1" id="KW-0812">Transmembrane</keyword>
<evidence type="ECO:0000313" key="3">
    <source>
        <dbReference type="Proteomes" id="UP001527882"/>
    </source>
</evidence>
<comment type="caution">
    <text evidence="2">The sequence shown here is derived from an EMBL/GenBank/DDBJ whole genome shotgun (WGS) entry which is preliminary data.</text>
</comment>
<evidence type="ECO:0008006" key="4">
    <source>
        <dbReference type="Google" id="ProtNLM"/>
    </source>
</evidence>
<feature type="transmembrane region" description="Helical" evidence="1">
    <location>
        <begin position="161"/>
        <end position="178"/>
    </location>
</feature>
<dbReference type="PANTHER" id="PTHR37312">
    <property type="entry name" value="MEMBRANE-BOUND ACYLTRANSFERASE YKRP-RELATED"/>
    <property type="match status" value="1"/>
</dbReference>
<feature type="transmembrane region" description="Helical" evidence="1">
    <location>
        <begin position="40"/>
        <end position="61"/>
    </location>
</feature>
<feature type="transmembrane region" description="Helical" evidence="1">
    <location>
        <begin position="190"/>
        <end position="211"/>
    </location>
</feature>
<dbReference type="Proteomes" id="UP001527882">
    <property type="component" value="Unassembled WGS sequence"/>
</dbReference>
<evidence type="ECO:0000256" key="1">
    <source>
        <dbReference type="SAM" id="Phobius"/>
    </source>
</evidence>
<feature type="transmembrane region" description="Helical" evidence="1">
    <location>
        <begin position="231"/>
        <end position="253"/>
    </location>
</feature>
<dbReference type="RefSeq" id="WP_269881211.1">
    <property type="nucleotide sequence ID" value="NZ_JAQAGZ010000005.1"/>
</dbReference>
<proteinExistence type="predicted"/>
<reference evidence="2 3" key="1">
    <citation type="submission" date="2022-12" db="EMBL/GenBank/DDBJ databases">
        <title>Draft genome sequence of Paenibacillus sp. dW9.</title>
        <authorList>
            <person name="Choi E.-W."/>
            <person name="Kim D.-U."/>
        </authorList>
    </citation>
    <scope>NUCLEOTIDE SEQUENCE [LARGE SCALE GENOMIC DNA]</scope>
    <source>
        <strain evidence="3">dW9</strain>
    </source>
</reference>
<name>A0ABT4Q7B6_9BACL</name>
<accession>A0ABT4Q7B6</accession>
<sequence length="338" mass="38943">MNEHHPNDIFLLNTRFCLIVLVVLANALFPAYGASAGTKAVMLTIFSFHMPVFVLITGYFSRSFAEHPQPWTVIGRIALQYALFQTIYSASDYFFFHTEGNVYSFWAPYWMLWFLFSHACWKGLLLLFRTWKHPILAAVLLGLLAGYVPADGYWLSFSRTFVYFPFFLIGYYMQADRIRAAAARPALRQIAVAVLFMLLLSAWKGWLPIRIDWLLGSRTYSELHHSEWYAGLYRLGVYGLELAASGAFLLLMTERRSRMTDWGTRTVYVFLLHGLLLRVFAEAGLYRLTPTLPWTVGVACGAAALTMLLSREAVMRHTRFWIEPDPGALWKWVRMRKA</sequence>
<feature type="transmembrane region" description="Helical" evidence="1">
    <location>
        <begin position="265"/>
        <end position="286"/>
    </location>
</feature>
<gene>
    <name evidence="2" type="ORF">O9H85_10115</name>
</gene>
<feature type="transmembrane region" description="Helical" evidence="1">
    <location>
        <begin position="110"/>
        <end position="128"/>
    </location>
</feature>
<feature type="transmembrane region" description="Helical" evidence="1">
    <location>
        <begin position="292"/>
        <end position="310"/>
    </location>
</feature>
<keyword evidence="3" id="KW-1185">Reference proteome</keyword>
<keyword evidence="1" id="KW-1133">Transmembrane helix</keyword>
<feature type="transmembrane region" description="Helical" evidence="1">
    <location>
        <begin position="135"/>
        <end position="155"/>
    </location>
</feature>
<feature type="transmembrane region" description="Helical" evidence="1">
    <location>
        <begin position="12"/>
        <end position="34"/>
    </location>
</feature>
<keyword evidence="1" id="KW-0472">Membrane</keyword>
<protein>
    <recommendedName>
        <fullName evidence="4">Fucose 4-O-acetylase</fullName>
    </recommendedName>
</protein>
<evidence type="ECO:0000313" key="2">
    <source>
        <dbReference type="EMBL" id="MCZ8512762.1"/>
    </source>
</evidence>
<feature type="transmembrane region" description="Helical" evidence="1">
    <location>
        <begin position="73"/>
        <end position="90"/>
    </location>
</feature>
<dbReference type="InterPro" id="IPR052734">
    <property type="entry name" value="Nod_factor_acetyltransferase"/>
</dbReference>
<organism evidence="2 3">
    <name type="scientific">Paenibacillus gyeongsangnamensis</name>
    <dbReference type="NCBI Taxonomy" id="3388067"/>
    <lineage>
        <taxon>Bacteria</taxon>
        <taxon>Bacillati</taxon>
        <taxon>Bacillota</taxon>
        <taxon>Bacilli</taxon>
        <taxon>Bacillales</taxon>
        <taxon>Paenibacillaceae</taxon>
        <taxon>Paenibacillus</taxon>
    </lineage>
</organism>
<dbReference type="PANTHER" id="PTHR37312:SF1">
    <property type="entry name" value="MEMBRANE-BOUND ACYLTRANSFERASE YKRP-RELATED"/>
    <property type="match status" value="1"/>
</dbReference>
<dbReference type="EMBL" id="JAQAGZ010000005">
    <property type="protein sequence ID" value="MCZ8512762.1"/>
    <property type="molecule type" value="Genomic_DNA"/>
</dbReference>